<proteinExistence type="predicted"/>
<accession>A0A7W5UU73</accession>
<dbReference type="RefSeq" id="WP_183693552.1">
    <property type="nucleotide sequence ID" value="NZ_JACICA010000001.1"/>
</dbReference>
<feature type="signal peptide" evidence="1">
    <location>
        <begin position="1"/>
        <end position="29"/>
    </location>
</feature>
<dbReference type="InterPro" id="IPR032675">
    <property type="entry name" value="LRR_dom_sf"/>
</dbReference>
<dbReference type="Gene3D" id="3.80.10.10">
    <property type="entry name" value="Ribonuclease Inhibitor"/>
    <property type="match status" value="1"/>
</dbReference>
<evidence type="ECO:0000313" key="3">
    <source>
        <dbReference type="Proteomes" id="UP000541425"/>
    </source>
</evidence>
<dbReference type="AlphaFoldDB" id="A0A7W5UU73"/>
<dbReference type="Pfam" id="PF03382">
    <property type="entry name" value="DUF285"/>
    <property type="match status" value="1"/>
</dbReference>
<feature type="chain" id="PRO_5031111811" evidence="1">
    <location>
        <begin position="30"/>
        <end position="347"/>
    </location>
</feature>
<dbReference type="EMBL" id="JACICA010000001">
    <property type="protein sequence ID" value="MBB3701674.1"/>
    <property type="molecule type" value="Genomic_DNA"/>
</dbReference>
<dbReference type="SUPFAM" id="SSF52058">
    <property type="entry name" value="L domain-like"/>
    <property type="match status" value="1"/>
</dbReference>
<dbReference type="InterPro" id="IPR011889">
    <property type="entry name" value="Liste_lipo_26"/>
</dbReference>
<dbReference type="NCBIfam" id="TIGR02167">
    <property type="entry name" value="Liste_lipo_26"/>
    <property type="match status" value="4"/>
</dbReference>
<name>A0A7W5UU73_9BACT</name>
<keyword evidence="1" id="KW-0732">Signal</keyword>
<sequence>MMKQKLKHISTAFFAGFIALFVLPLSAQAQSKEAYVEKSSDGTTLTFYYDTHKSSRTGIVWGIEETKEDENYNTYPAWAGTWNEPESKVIKVVFDTSFKDCRPTTTESWFLNLSNLEEIKGLENLNTSEVTAMNAMFSYCGNLSTLDLSSFKTSAVTTMSSMFASCEKLSTLNLSHFDTKNVEDMSDMFNSCAALTELNVLIFNTSAVTEMSAMFSDCQKLSQLDLSHFDTKNVKAMMYMFKGCAALQTIYCNDAWACGVSDEMFYGCRKLKGAVPYNENNVDVSMANPTTGYFIKKGSTGVATATTDGNASIQAIYSTNGKRLNELQRGLNIVRMSNGTTQKILRK</sequence>
<gene>
    <name evidence="2" type="ORF">FHS60_000116</name>
</gene>
<evidence type="ECO:0000256" key="1">
    <source>
        <dbReference type="SAM" id="SignalP"/>
    </source>
</evidence>
<protein>
    <submittedName>
        <fullName evidence="2">Surface protein</fullName>
    </submittedName>
</protein>
<reference evidence="2 3" key="1">
    <citation type="submission" date="2020-08" db="EMBL/GenBank/DDBJ databases">
        <title>Genomic Encyclopedia of Type Strains, Phase IV (KMG-IV): sequencing the most valuable type-strain genomes for metagenomic binning, comparative biology and taxonomic classification.</title>
        <authorList>
            <person name="Goeker M."/>
        </authorList>
    </citation>
    <scope>NUCLEOTIDE SEQUENCE [LARGE SCALE GENOMIC DNA]</scope>
    <source>
        <strain evidence="2 3">DSM 22548</strain>
    </source>
</reference>
<organism evidence="2 3">
    <name type="scientific">Alloprevotella rava</name>
    <dbReference type="NCBI Taxonomy" id="671218"/>
    <lineage>
        <taxon>Bacteria</taxon>
        <taxon>Pseudomonadati</taxon>
        <taxon>Bacteroidota</taxon>
        <taxon>Bacteroidia</taxon>
        <taxon>Bacteroidales</taxon>
        <taxon>Prevotellaceae</taxon>
        <taxon>Alloprevotella</taxon>
    </lineage>
</organism>
<dbReference type="InterPro" id="IPR005046">
    <property type="entry name" value="DUF285"/>
</dbReference>
<dbReference type="Proteomes" id="UP000541425">
    <property type="component" value="Unassembled WGS sequence"/>
</dbReference>
<evidence type="ECO:0000313" key="2">
    <source>
        <dbReference type="EMBL" id="MBB3701674.1"/>
    </source>
</evidence>
<comment type="caution">
    <text evidence="2">The sequence shown here is derived from an EMBL/GenBank/DDBJ whole genome shotgun (WGS) entry which is preliminary data.</text>
</comment>